<feature type="region of interest" description="Disordered" evidence="1">
    <location>
        <begin position="1"/>
        <end position="20"/>
    </location>
</feature>
<reference evidence="2 3" key="1">
    <citation type="journal article" date="2024" name="Plant Biotechnol. J.">
        <title>Dendrobium thyrsiflorum genome and its molecular insights into genes involved in important horticultural traits.</title>
        <authorList>
            <person name="Chen B."/>
            <person name="Wang J.Y."/>
            <person name="Zheng P.J."/>
            <person name="Li K.L."/>
            <person name="Liang Y.M."/>
            <person name="Chen X.F."/>
            <person name="Zhang C."/>
            <person name="Zhao X."/>
            <person name="He X."/>
            <person name="Zhang G.Q."/>
            <person name="Liu Z.J."/>
            <person name="Xu Q."/>
        </authorList>
    </citation>
    <scope>NUCLEOTIDE SEQUENCE [LARGE SCALE GENOMIC DNA]</scope>
    <source>
        <strain evidence="2">GZMU011</strain>
    </source>
</reference>
<sequence>MATPPRFPELFEKEGNVSSTNGSNCEFWTDAYLSYLDGAPVPSELERFHGETIEDYMGDDMDLGCKKDMDLTELVSFCSSQQYSYNYFGRSACDGSFN</sequence>
<proteinExistence type="predicted"/>
<dbReference type="Proteomes" id="UP001552299">
    <property type="component" value="Unassembled WGS sequence"/>
</dbReference>
<protein>
    <submittedName>
        <fullName evidence="2">Uncharacterized protein</fullName>
    </submittedName>
</protein>
<name>A0ABD0VRP7_DENTH</name>
<evidence type="ECO:0000256" key="1">
    <source>
        <dbReference type="SAM" id="MobiDB-lite"/>
    </source>
</evidence>
<evidence type="ECO:0000313" key="2">
    <source>
        <dbReference type="EMBL" id="KAL0927586.1"/>
    </source>
</evidence>
<dbReference type="AlphaFoldDB" id="A0ABD0VRP7"/>
<organism evidence="2 3">
    <name type="scientific">Dendrobium thyrsiflorum</name>
    <name type="common">Pinecone-like raceme dendrobium</name>
    <name type="synonym">Orchid</name>
    <dbReference type="NCBI Taxonomy" id="117978"/>
    <lineage>
        <taxon>Eukaryota</taxon>
        <taxon>Viridiplantae</taxon>
        <taxon>Streptophyta</taxon>
        <taxon>Embryophyta</taxon>
        <taxon>Tracheophyta</taxon>
        <taxon>Spermatophyta</taxon>
        <taxon>Magnoliopsida</taxon>
        <taxon>Liliopsida</taxon>
        <taxon>Asparagales</taxon>
        <taxon>Orchidaceae</taxon>
        <taxon>Epidendroideae</taxon>
        <taxon>Malaxideae</taxon>
        <taxon>Dendrobiinae</taxon>
        <taxon>Dendrobium</taxon>
    </lineage>
</organism>
<gene>
    <name evidence="2" type="ORF">M5K25_001770</name>
</gene>
<accession>A0ABD0VRP7</accession>
<keyword evidence="3" id="KW-1185">Reference proteome</keyword>
<evidence type="ECO:0000313" key="3">
    <source>
        <dbReference type="Proteomes" id="UP001552299"/>
    </source>
</evidence>
<dbReference type="EMBL" id="JANQDX010000002">
    <property type="protein sequence ID" value="KAL0927586.1"/>
    <property type="molecule type" value="Genomic_DNA"/>
</dbReference>
<comment type="caution">
    <text evidence="2">The sequence shown here is derived from an EMBL/GenBank/DDBJ whole genome shotgun (WGS) entry which is preliminary data.</text>
</comment>